<comment type="caution">
    <text evidence="2">The sequence shown here is derived from an EMBL/GenBank/DDBJ whole genome shotgun (WGS) entry which is preliminary data.</text>
</comment>
<keyword evidence="3" id="KW-1185">Reference proteome</keyword>
<gene>
    <name evidence="2" type="ORF">FCN18_01425</name>
</gene>
<reference evidence="2 3" key="1">
    <citation type="journal article" date="2015" name="Antonie Van Leeuwenhoek">
        <title>Prauserella endophytica sp. nov., an endophytic actinobacterium isolated from Tamarix taklamakanensis.</title>
        <authorList>
            <person name="Liu J.M."/>
            <person name="Habden X."/>
            <person name="Guo L."/>
            <person name="Tuo L."/>
            <person name="Jiang Z.K."/>
            <person name="Liu S.W."/>
            <person name="Liu X.F."/>
            <person name="Chen L."/>
            <person name="Li R.F."/>
            <person name="Zhang Y.Q."/>
            <person name="Sun C.H."/>
        </authorList>
    </citation>
    <scope>NUCLEOTIDE SEQUENCE [LARGE SCALE GENOMIC DNA]</scope>
    <source>
        <strain evidence="2 3">CGMCC 4.7182</strain>
    </source>
</reference>
<dbReference type="InterPro" id="IPR000835">
    <property type="entry name" value="HTH_MarR-typ"/>
</dbReference>
<dbReference type="SUPFAM" id="SSF46785">
    <property type="entry name" value="Winged helix' DNA-binding domain"/>
    <property type="match status" value="1"/>
</dbReference>
<accession>A0ABY2SCP2</accession>
<dbReference type="Pfam" id="PF01047">
    <property type="entry name" value="MarR"/>
    <property type="match status" value="1"/>
</dbReference>
<dbReference type="InterPro" id="IPR036388">
    <property type="entry name" value="WH-like_DNA-bd_sf"/>
</dbReference>
<protein>
    <submittedName>
        <fullName evidence="2">MarR family transcriptional regulator</fullName>
    </submittedName>
</protein>
<evidence type="ECO:0000259" key="1">
    <source>
        <dbReference type="Pfam" id="PF01047"/>
    </source>
</evidence>
<dbReference type="EMBL" id="SWMS01000001">
    <property type="protein sequence ID" value="TKG73276.1"/>
    <property type="molecule type" value="Genomic_DNA"/>
</dbReference>
<organism evidence="2 3">
    <name type="scientific">Prauserella endophytica</name>
    <dbReference type="NCBI Taxonomy" id="1592324"/>
    <lineage>
        <taxon>Bacteria</taxon>
        <taxon>Bacillati</taxon>
        <taxon>Actinomycetota</taxon>
        <taxon>Actinomycetes</taxon>
        <taxon>Pseudonocardiales</taxon>
        <taxon>Pseudonocardiaceae</taxon>
        <taxon>Prauserella</taxon>
        <taxon>Prauserella coralliicola group</taxon>
    </lineage>
</organism>
<name>A0ABY2SCP2_9PSEU</name>
<feature type="domain" description="HTH marR-type" evidence="1">
    <location>
        <begin position="2"/>
        <end position="32"/>
    </location>
</feature>
<dbReference type="Proteomes" id="UP000309992">
    <property type="component" value="Unassembled WGS sequence"/>
</dbReference>
<sequence>MSALAELAGVRLPSVTDVVARLERDGLVTRSLRSSSRLCCYARGWPAVDRGGAGG</sequence>
<dbReference type="Gene3D" id="1.10.10.10">
    <property type="entry name" value="Winged helix-like DNA-binding domain superfamily/Winged helix DNA-binding domain"/>
    <property type="match status" value="1"/>
</dbReference>
<proteinExistence type="predicted"/>
<evidence type="ECO:0000313" key="2">
    <source>
        <dbReference type="EMBL" id="TKG73276.1"/>
    </source>
</evidence>
<evidence type="ECO:0000313" key="3">
    <source>
        <dbReference type="Proteomes" id="UP000309992"/>
    </source>
</evidence>
<dbReference type="InterPro" id="IPR036390">
    <property type="entry name" value="WH_DNA-bd_sf"/>
</dbReference>